<reference evidence="3" key="1">
    <citation type="submission" date="2023-07" db="EMBL/GenBank/DDBJ databases">
        <title>30 novel species of actinomycetes from the DSMZ collection.</title>
        <authorList>
            <person name="Nouioui I."/>
        </authorList>
    </citation>
    <scope>NUCLEOTIDE SEQUENCE [LARGE SCALE GENOMIC DNA]</scope>
    <source>
        <strain evidence="3">DSM 41699</strain>
    </source>
</reference>
<feature type="non-terminal residue" evidence="2">
    <location>
        <position position="1"/>
    </location>
</feature>
<dbReference type="InterPro" id="IPR024473">
    <property type="entry name" value="Transposases_IS4_N"/>
</dbReference>
<accession>A0ABU2UB61</accession>
<evidence type="ECO:0000313" key="2">
    <source>
        <dbReference type="EMBL" id="MDT0470481.1"/>
    </source>
</evidence>
<dbReference type="EMBL" id="JAVREY010000507">
    <property type="protein sequence ID" value="MDT0470481.1"/>
    <property type="molecule type" value="Genomic_DNA"/>
</dbReference>
<feature type="non-terminal residue" evidence="2">
    <location>
        <position position="84"/>
    </location>
</feature>
<sequence>GVYAPGHLGELTQIVDFALVDTVIEETGSCEKRLRLLPSRVVVYFVLALSLFENCSYRGVWGKLTAGLEGLPLVRPAVSSLSRA</sequence>
<protein>
    <submittedName>
        <fullName evidence="2">Transposase domain-containing protein</fullName>
    </submittedName>
</protein>
<proteinExistence type="predicted"/>
<dbReference type="Pfam" id="PF13006">
    <property type="entry name" value="Nterm_IS4"/>
    <property type="match status" value="1"/>
</dbReference>
<feature type="domain" description="Transposase IS4 N-terminal" evidence="1">
    <location>
        <begin position="5"/>
        <end position="84"/>
    </location>
</feature>
<organism evidence="2 3">
    <name type="scientific">Streptomyces gibsoniae</name>
    <dbReference type="NCBI Taxonomy" id="3075529"/>
    <lineage>
        <taxon>Bacteria</taxon>
        <taxon>Bacillati</taxon>
        <taxon>Actinomycetota</taxon>
        <taxon>Actinomycetes</taxon>
        <taxon>Kitasatosporales</taxon>
        <taxon>Streptomycetaceae</taxon>
        <taxon>Streptomyces</taxon>
    </lineage>
</organism>
<dbReference type="RefSeq" id="WP_311701851.1">
    <property type="nucleotide sequence ID" value="NZ_JAVREY010000507.1"/>
</dbReference>
<evidence type="ECO:0000313" key="3">
    <source>
        <dbReference type="Proteomes" id="UP001183809"/>
    </source>
</evidence>
<comment type="caution">
    <text evidence="2">The sequence shown here is derived from an EMBL/GenBank/DDBJ whole genome shotgun (WGS) entry which is preliminary data.</text>
</comment>
<evidence type="ECO:0000259" key="1">
    <source>
        <dbReference type="Pfam" id="PF13006"/>
    </source>
</evidence>
<name>A0ABU2UB61_9ACTN</name>
<dbReference type="Proteomes" id="UP001183809">
    <property type="component" value="Unassembled WGS sequence"/>
</dbReference>
<keyword evidence="3" id="KW-1185">Reference proteome</keyword>
<gene>
    <name evidence="2" type="ORF">RM764_47630</name>
</gene>